<dbReference type="FunFam" id="3.40.50.300:FF:000285">
    <property type="entry name" value="Sporulation initiation inhibitor Soj"/>
    <property type="match status" value="1"/>
</dbReference>
<dbReference type="PANTHER" id="PTHR13696">
    <property type="entry name" value="P-LOOP CONTAINING NUCLEOSIDE TRIPHOSPHATE HYDROLASE"/>
    <property type="match status" value="1"/>
</dbReference>
<reference evidence="4 5" key="1">
    <citation type="journal article" date="2016" name="Nat. Commun.">
        <title>Thousands of microbial genomes shed light on interconnected biogeochemical processes in an aquifer system.</title>
        <authorList>
            <person name="Anantharaman K."/>
            <person name="Brown C.T."/>
            <person name="Hug L.A."/>
            <person name="Sharon I."/>
            <person name="Castelle C.J."/>
            <person name="Probst A.J."/>
            <person name="Thomas B.C."/>
            <person name="Singh A."/>
            <person name="Wilkins M.J."/>
            <person name="Karaoz U."/>
            <person name="Brodie E.L."/>
            <person name="Williams K.H."/>
            <person name="Hubbard S.S."/>
            <person name="Banfield J.F."/>
        </authorList>
    </citation>
    <scope>NUCLEOTIDE SEQUENCE [LARGE SCALE GENOMIC DNA]</scope>
</reference>
<dbReference type="InterPro" id="IPR013783">
    <property type="entry name" value="Ig-like_fold"/>
</dbReference>
<gene>
    <name evidence="4" type="ORF">A3G33_11515</name>
</gene>
<evidence type="ECO:0000313" key="4">
    <source>
        <dbReference type="EMBL" id="OGW95617.1"/>
    </source>
</evidence>
<organism evidence="4 5">
    <name type="scientific">Candidatus Danuiimicrobium aquiferis</name>
    <dbReference type="NCBI Taxonomy" id="1801832"/>
    <lineage>
        <taxon>Bacteria</taxon>
        <taxon>Pseudomonadati</taxon>
        <taxon>Candidatus Omnitrophota</taxon>
        <taxon>Candidatus Danuiimicrobium</taxon>
    </lineage>
</organism>
<proteinExistence type="predicted"/>
<name>A0A1G1KRU4_9BACT</name>
<evidence type="ECO:0000256" key="1">
    <source>
        <dbReference type="SAM" id="MobiDB-lite"/>
    </source>
</evidence>
<protein>
    <recommendedName>
        <fullName evidence="6">AAA domain-containing protein</fullName>
    </recommendedName>
</protein>
<dbReference type="Pfam" id="PF16561">
    <property type="entry name" value="AMPK1_CBM"/>
    <property type="match status" value="1"/>
</dbReference>
<accession>A0A1G1KRU4</accession>
<evidence type="ECO:0000313" key="5">
    <source>
        <dbReference type="Proteomes" id="UP000178187"/>
    </source>
</evidence>
<dbReference type="Proteomes" id="UP000178187">
    <property type="component" value="Unassembled WGS sequence"/>
</dbReference>
<dbReference type="InterPro" id="IPR014756">
    <property type="entry name" value="Ig_E-set"/>
</dbReference>
<feature type="domain" description="AAA" evidence="2">
    <location>
        <begin position="1"/>
        <end position="177"/>
    </location>
</feature>
<dbReference type="Pfam" id="PF13614">
    <property type="entry name" value="AAA_31"/>
    <property type="match status" value="1"/>
</dbReference>
<feature type="domain" description="AMP-activated protein kinase glycogen-binding" evidence="3">
    <location>
        <begin position="353"/>
        <end position="426"/>
    </location>
</feature>
<dbReference type="SUPFAM" id="SSF81296">
    <property type="entry name" value="E set domains"/>
    <property type="match status" value="1"/>
</dbReference>
<dbReference type="CDD" id="cd02859">
    <property type="entry name" value="E_set_AMPKbeta_like_N"/>
    <property type="match status" value="1"/>
</dbReference>
<evidence type="ECO:0008006" key="6">
    <source>
        <dbReference type="Google" id="ProtNLM"/>
    </source>
</evidence>
<sequence>MRIVAIANQKGGCGKTTTAINLSASLAFLRKKVLLMDLDPQGHCACGLGIKAEFLPYTSYDLFQSQEISAADLGVFVNDHLDMIPSTIKLGRVEREFVCETVPHSCLARQLDAISDRYEYVIIDCPPNLGFLTFNALYAAEEVIIPIEPSFFSLHGLAKIFETIDSFKKEFGKELRIHALLTRWEDRSRLGREIKEEVRKYFHDQIFINIIDENIRLKEAAAAGQSIVAFDRESSGFRNYMGLAIEVIERGLIWASGGSKVSPKVDGASVSDGKSHQDETENSVTSGNDKQEAIHIDSTQSPTVQTQAAVETHPASTIATIQIEQIQVPAMDPEELKPRAVLGGFLFSYLNQAVRSVMIAGDFNRWVAEPLHLVDAEKGLWRKIIPIGKGLHRYKLLVDDEWKTDPANGYNSANQYGGVDSLIMVEIESNLHEG</sequence>
<feature type="region of interest" description="Disordered" evidence="1">
    <location>
        <begin position="265"/>
        <end position="289"/>
    </location>
</feature>
<comment type="caution">
    <text evidence="4">The sequence shown here is derived from an EMBL/GenBank/DDBJ whole genome shotgun (WGS) entry which is preliminary data.</text>
</comment>
<dbReference type="Gene3D" id="3.40.50.300">
    <property type="entry name" value="P-loop containing nucleotide triphosphate hydrolases"/>
    <property type="match status" value="1"/>
</dbReference>
<dbReference type="InterPro" id="IPR050678">
    <property type="entry name" value="DNA_Partitioning_ATPase"/>
</dbReference>
<dbReference type="EMBL" id="MHFR01000060">
    <property type="protein sequence ID" value="OGW95617.1"/>
    <property type="molecule type" value="Genomic_DNA"/>
</dbReference>
<evidence type="ECO:0000259" key="3">
    <source>
        <dbReference type="Pfam" id="PF16561"/>
    </source>
</evidence>
<dbReference type="InterPro" id="IPR032640">
    <property type="entry name" value="AMPK1_CBM"/>
</dbReference>
<dbReference type="PANTHER" id="PTHR13696:SF52">
    <property type="entry name" value="PARA FAMILY PROTEIN CT_582"/>
    <property type="match status" value="1"/>
</dbReference>
<dbReference type="CDD" id="cd02042">
    <property type="entry name" value="ParAB_family"/>
    <property type="match status" value="1"/>
</dbReference>
<dbReference type="InterPro" id="IPR025669">
    <property type="entry name" value="AAA_dom"/>
</dbReference>
<dbReference type="Gene3D" id="2.60.40.10">
    <property type="entry name" value="Immunoglobulins"/>
    <property type="match status" value="1"/>
</dbReference>
<evidence type="ECO:0000259" key="2">
    <source>
        <dbReference type="Pfam" id="PF13614"/>
    </source>
</evidence>
<dbReference type="InterPro" id="IPR027417">
    <property type="entry name" value="P-loop_NTPase"/>
</dbReference>
<dbReference type="SUPFAM" id="SSF52540">
    <property type="entry name" value="P-loop containing nucleoside triphosphate hydrolases"/>
    <property type="match status" value="1"/>
</dbReference>
<dbReference type="AlphaFoldDB" id="A0A1G1KRU4"/>